<keyword evidence="3 5" id="KW-1133">Transmembrane helix</keyword>
<reference evidence="6" key="1">
    <citation type="journal article" date="2020" name="mSystems">
        <title>Genome- and Community-Level Interaction Insights into Carbon Utilization and Element Cycling Functions of Hydrothermarchaeota in Hydrothermal Sediment.</title>
        <authorList>
            <person name="Zhou Z."/>
            <person name="Liu Y."/>
            <person name="Xu W."/>
            <person name="Pan J."/>
            <person name="Luo Z.H."/>
            <person name="Li M."/>
        </authorList>
    </citation>
    <scope>NUCLEOTIDE SEQUENCE [LARGE SCALE GENOMIC DNA]</scope>
    <source>
        <strain evidence="6">SpSt-902</strain>
    </source>
</reference>
<dbReference type="InterPro" id="IPR006603">
    <property type="entry name" value="PQ-loop_rpt"/>
</dbReference>
<accession>A0A7C3QTR5</accession>
<evidence type="ECO:0000256" key="3">
    <source>
        <dbReference type="ARBA" id="ARBA00022989"/>
    </source>
</evidence>
<comment type="caution">
    <text evidence="6">The sequence shown here is derived from an EMBL/GenBank/DDBJ whole genome shotgun (WGS) entry which is preliminary data.</text>
</comment>
<gene>
    <name evidence="6" type="ORF">ENX03_00735</name>
</gene>
<feature type="transmembrane region" description="Helical" evidence="5">
    <location>
        <begin position="12"/>
        <end position="30"/>
    </location>
</feature>
<dbReference type="Gene3D" id="1.20.1280.290">
    <property type="match status" value="1"/>
</dbReference>
<evidence type="ECO:0000256" key="2">
    <source>
        <dbReference type="ARBA" id="ARBA00022692"/>
    </source>
</evidence>
<evidence type="ECO:0000256" key="1">
    <source>
        <dbReference type="ARBA" id="ARBA00004141"/>
    </source>
</evidence>
<evidence type="ECO:0000313" key="6">
    <source>
        <dbReference type="EMBL" id="HFT92469.1"/>
    </source>
</evidence>
<evidence type="ECO:0008006" key="7">
    <source>
        <dbReference type="Google" id="ProtNLM"/>
    </source>
</evidence>
<feature type="transmembrane region" description="Helical" evidence="5">
    <location>
        <begin position="42"/>
        <end position="62"/>
    </location>
</feature>
<evidence type="ECO:0000256" key="5">
    <source>
        <dbReference type="SAM" id="Phobius"/>
    </source>
</evidence>
<sequence>MSDIVDNGTVDTIGFLAGALTTLSFLPQVIKVLRTRNTRSLSLLMYMLFSLGVFFWLVYGLLIRSPPIIFYNAVTFVLSVALLLAKIRWG</sequence>
<evidence type="ECO:0000256" key="4">
    <source>
        <dbReference type="ARBA" id="ARBA00023136"/>
    </source>
</evidence>
<dbReference type="GO" id="GO:0016020">
    <property type="term" value="C:membrane"/>
    <property type="evidence" value="ECO:0007669"/>
    <property type="project" value="UniProtKB-SubCell"/>
</dbReference>
<dbReference type="GO" id="GO:0051119">
    <property type="term" value="F:sugar transmembrane transporter activity"/>
    <property type="evidence" value="ECO:0007669"/>
    <property type="project" value="InterPro"/>
</dbReference>
<dbReference type="AlphaFoldDB" id="A0A7C3QTR5"/>
<dbReference type="NCBIfam" id="NF037968">
    <property type="entry name" value="SemiSWEET_2"/>
    <property type="match status" value="1"/>
</dbReference>
<proteinExistence type="predicted"/>
<comment type="subcellular location">
    <subcellularLocation>
        <location evidence="1">Membrane</location>
        <topology evidence="1">Multi-pass membrane protein</topology>
    </subcellularLocation>
</comment>
<name>A0A7C3QTR5_9BACT</name>
<dbReference type="InterPro" id="IPR047662">
    <property type="entry name" value="SemiSWEET"/>
</dbReference>
<protein>
    <recommendedName>
        <fullName evidence="7">MtN3 and saliva related transmembrane protein</fullName>
    </recommendedName>
</protein>
<dbReference type="Pfam" id="PF04193">
    <property type="entry name" value="PQ-loop"/>
    <property type="match status" value="1"/>
</dbReference>
<keyword evidence="4 5" id="KW-0472">Membrane</keyword>
<keyword evidence="2 5" id="KW-0812">Transmembrane</keyword>
<dbReference type="EMBL" id="DTMM01000011">
    <property type="protein sequence ID" value="HFT92469.1"/>
    <property type="molecule type" value="Genomic_DNA"/>
</dbReference>
<feature type="transmembrane region" description="Helical" evidence="5">
    <location>
        <begin position="68"/>
        <end position="85"/>
    </location>
</feature>
<organism evidence="6">
    <name type="scientific">Leptospirillum ferriphilum</name>
    <dbReference type="NCBI Taxonomy" id="178606"/>
    <lineage>
        <taxon>Bacteria</taxon>
        <taxon>Pseudomonadati</taxon>
        <taxon>Nitrospirota</taxon>
        <taxon>Nitrospiria</taxon>
        <taxon>Nitrospirales</taxon>
        <taxon>Nitrospiraceae</taxon>
        <taxon>Leptospirillum</taxon>
    </lineage>
</organism>